<feature type="compositionally biased region" description="Basic and acidic residues" evidence="8">
    <location>
        <begin position="338"/>
        <end position="360"/>
    </location>
</feature>
<reference evidence="10" key="1">
    <citation type="submission" date="2020-05" db="UniProtKB">
        <authorList>
            <consortium name="EnsemblMetazoa"/>
        </authorList>
    </citation>
    <scope>IDENTIFICATION</scope>
    <source>
        <strain evidence="10">Jacobina</strain>
    </source>
</reference>
<dbReference type="InterPro" id="IPR050888">
    <property type="entry name" value="ZnF_C2H2-type_TF"/>
</dbReference>
<dbReference type="Gene3D" id="3.30.160.60">
    <property type="entry name" value="Classic Zinc Finger"/>
    <property type="match status" value="5"/>
</dbReference>
<comment type="subcellular location">
    <subcellularLocation>
        <location evidence="1">Nucleus</location>
    </subcellularLocation>
</comment>
<keyword evidence="2" id="KW-0479">Metal-binding</keyword>
<feature type="domain" description="C2H2-type" evidence="9">
    <location>
        <begin position="195"/>
        <end position="217"/>
    </location>
</feature>
<evidence type="ECO:0000259" key="9">
    <source>
        <dbReference type="PROSITE" id="PS50157"/>
    </source>
</evidence>
<feature type="domain" description="C2H2-type" evidence="9">
    <location>
        <begin position="323"/>
        <end position="351"/>
    </location>
</feature>
<accession>A0A1B0C807</accession>
<dbReference type="VEuPathDB" id="VectorBase:LLOJ000020"/>
<dbReference type="AlphaFoldDB" id="A0A1B0C807"/>
<dbReference type="EMBL" id="AJWK01000034">
    <property type="status" value="NOT_ANNOTATED_CDS"/>
    <property type="molecule type" value="Genomic_DNA"/>
</dbReference>
<evidence type="ECO:0000256" key="6">
    <source>
        <dbReference type="ARBA" id="ARBA00023242"/>
    </source>
</evidence>
<evidence type="ECO:0000256" key="7">
    <source>
        <dbReference type="PROSITE-ProRule" id="PRU00042"/>
    </source>
</evidence>
<dbReference type="PANTHER" id="PTHR24406">
    <property type="entry name" value="TRANSCRIPTIONAL REPRESSOR CTCFL-RELATED"/>
    <property type="match status" value="1"/>
</dbReference>
<evidence type="ECO:0000313" key="11">
    <source>
        <dbReference type="Proteomes" id="UP000092461"/>
    </source>
</evidence>
<evidence type="ECO:0000256" key="4">
    <source>
        <dbReference type="ARBA" id="ARBA00022771"/>
    </source>
</evidence>
<keyword evidence="5" id="KW-0862">Zinc</keyword>
<feature type="domain" description="C2H2-type" evidence="9">
    <location>
        <begin position="222"/>
        <end position="249"/>
    </location>
</feature>
<dbReference type="InterPro" id="IPR013087">
    <property type="entry name" value="Znf_C2H2_type"/>
</dbReference>
<protein>
    <recommendedName>
        <fullName evidence="9">C2H2-type domain-containing protein</fullName>
    </recommendedName>
</protein>
<dbReference type="SMART" id="SM00355">
    <property type="entry name" value="ZnF_C2H2"/>
    <property type="match status" value="7"/>
</dbReference>
<evidence type="ECO:0000256" key="8">
    <source>
        <dbReference type="SAM" id="MobiDB-lite"/>
    </source>
</evidence>
<proteinExistence type="predicted"/>
<dbReference type="PROSITE" id="PS00028">
    <property type="entry name" value="ZINC_FINGER_C2H2_1"/>
    <property type="match status" value="7"/>
</dbReference>
<name>A0A1B0C807_LUTLO</name>
<dbReference type="EnsemblMetazoa" id="LLOJ000020-RA">
    <property type="protein sequence ID" value="LLOJ000020-PA"/>
    <property type="gene ID" value="LLOJ000020"/>
</dbReference>
<dbReference type="FunFam" id="3.30.160.60:FF:000145">
    <property type="entry name" value="Zinc finger protein 574"/>
    <property type="match status" value="1"/>
</dbReference>
<feature type="compositionally biased region" description="Basic and acidic residues" evidence="8">
    <location>
        <begin position="122"/>
        <end position="148"/>
    </location>
</feature>
<evidence type="ECO:0000256" key="2">
    <source>
        <dbReference type="ARBA" id="ARBA00022723"/>
    </source>
</evidence>
<feature type="compositionally biased region" description="Basic residues" evidence="8">
    <location>
        <begin position="95"/>
        <end position="105"/>
    </location>
</feature>
<dbReference type="Pfam" id="PF00096">
    <property type="entry name" value="zf-C2H2"/>
    <property type="match status" value="5"/>
</dbReference>
<evidence type="ECO:0000256" key="5">
    <source>
        <dbReference type="ARBA" id="ARBA00022833"/>
    </source>
</evidence>
<keyword evidence="6" id="KW-0539">Nucleus</keyword>
<feature type="region of interest" description="Disordered" evidence="8">
    <location>
        <begin position="88"/>
        <end position="165"/>
    </location>
</feature>
<dbReference type="VEuPathDB" id="VectorBase:LLONM1_001000"/>
<evidence type="ECO:0000313" key="10">
    <source>
        <dbReference type="EnsemblMetazoa" id="LLOJ000020-PA"/>
    </source>
</evidence>
<organism evidence="10 11">
    <name type="scientific">Lutzomyia longipalpis</name>
    <name type="common">Sand fly</name>
    <dbReference type="NCBI Taxonomy" id="7200"/>
    <lineage>
        <taxon>Eukaryota</taxon>
        <taxon>Metazoa</taxon>
        <taxon>Ecdysozoa</taxon>
        <taxon>Arthropoda</taxon>
        <taxon>Hexapoda</taxon>
        <taxon>Insecta</taxon>
        <taxon>Pterygota</taxon>
        <taxon>Neoptera</taxon>
        <taxon>Endopterygota</taxon>
        <taxon>Diptera</taxon>
        <taxon>Nematocera</taxon>
        <taxon>Psychodoidea</taxon>
        <taxon>Psychodidae</taxon>
        <taxon>Lutzomyia</taxon>
        <taxon>Lutzomyia</taxon>
    </lineage>
</organism>
<evidence type="ECO:0000256" key="3">
    <source>
        <dbReference type="ARBA" id="ARBA00022737"/>
    </source>
</evidence>
<evidence type="ECO:0000256" key="1">
    <source>
        <dbReference type="ARBA" id="ARBA00004123"/>
    </source>
</evidence>
<dbReference type="GO" id="GO:0008270">
    <property type="term" value="F:zinc ion binding"/>
    <property type="evidence" value="ECO:0007669"/>
    <property type="project" value="UniProtKB-KW"/>
</dbReference>
<keyword evidence="11" id="KW-1185">Reference proteome</keyword>
<dbReference type="GO" id="GO:0005634">
    <property type="term" value="C:nucleus"/>
    <property type="evidence" value="ECO:0007669"/>
    <property type="project" value="UniProtKB-SubCell"/>
</dbReference>
<dbReference type="InterPro" id="IPR036236">
    <property type="entry name" value="Znf_C2H2_sf"/>
</dbReference>
<dbReference type="Proteomes" id="UP000092461">
    <property type="component" value="Unassembled WGS sequence"/>
</dbReference>
<keyword evidence="4 7" id="KW-0863">Zinc-finger</keyword>
<feature type="domain" description="C2H2-type" evidence="9">
    <location>
        <begin position="269"/>
        <end position="296"/>
    </location>
</feature>
<dbReference type="PROSITE" id="PS50157">
    <property type="entry name" value="ZINC_FINGER_C2H2_2"/>
    <property type="match status" value="7"/>
</dbReference>
<feature type="domain" description="C2H2-type" evidence="9">
    <location>
        <begin position="167"/>
        <end position="194"/>
    </location>
</feature>
<dbReference type="SUPFAM" id="SSF57667">
    <property type="entry name" value="beta-beta-alpha zinc fingers"/>
    <property type="match status" value="4"/>
</dbReference>
<feature type="domain" description="C2H2-type" evidence="9">
    <location>
        <begin position="297"/>
        <end position="324"/>
    </location>
</feature>
<sequence>MDIKPKVEEIFIDCGPADIDCILTENSDNEDDSIHSTTADNDDVVVEEKKFKVRNNSEEEEDDEVCSVPSQENIEEVIKDVKVKVEEPVVEQPTKLRKSKRNLKRKIPESSKVSKPRRRPTVKKESSEEEHQPPLKKTIKTDEQQPKERRGRRSIVPADEDPELKPHSCQVCGKRFKKKFEVTLHMATHITEKKWKCEHCSKAYPTKHRLSGHMAVHRSGGFHCNICTKSFTTAQSLKKHIERHSSNNPRKIVKTAEELETIKAGGKIYKCPICGKGIKSRYRIKEHMVVHSTQKNFHCPECNMSFADKRRLKNHSFVHNSTYKCQKCGKNYSSMENLQKHQEEKHEGEAEAQVKEEVEKPSTANQKKCKKCGKAFRKQWKLNYHMLGVHGIAFS</sequence>
<keyword evidence="3" id="KW-0677">Repeat</keyword>
<feature type="domain" description="C2H2-type" evidence="9">
    <location>
        <begin position="367"/>
        <end position="390"/>
    </location>
</feature>
<feature type="region of interest" description="Disordered" evidence="8">
    <location>
        <begin position="336"/>
        <end position="362"/>
    </location>
</feature>